<dbReference type="Gene3D" id="3.40.1380.10">
    <property type="match status" value="1"/>
</dbReference>
<keyword evidence="13" id="KW-1185">Reference proteome</keyword>
<dbReference type="InterPro" id="IPR000131">
    <property type="entry name" value="ATP_synth_F1_gsu"/>
</dbReference>
<comment type="similarity">
    <text evidence="3 10">Belongs to the ATPase gamma chain family.</text>
</comment>
<reference evidence="12 13" key="1">
    <citation type="submission" date="2015-02" db="EMBL/GenBank/DDBJ databases">
        <title>Single-cell genomics of uncultivated deep-branching MTB reveals a conserved set of magnetosome genes.</title>
        <authorList>
            <person name="Kolinko S."/>
            <person name="Richter M."/>
            <person name="Glockner F.O."/>
            <person name="Brachmann A."/>
            <person name="Schuler D."/>
        </authorList>
    </citation>
    <scope>NUCLEOTIDE SEQUENCE [LARGE SCALE GENOMIC DNA]</scope>
    <source>
        <strain evidence="12">TM-1</strain>
    </source>
</reference>
<sequence length="311" mass="34684">MPSLRDIRKRIASIKGTGKITRAMQMVSAAKLRRAQNNVLMARPYSNSLSSLIVSLSAGVDDKEGYPLLSVRPIQRVEVLALTSDKGLCGAFNTNVLKDTQRLLADFKRQGVTVNLTTIGKKAKEFFHRMGVPTRKSVVDFYKTFTYEQIQGIANEITASYTADADRSEDRIDEFIIVYNEFKSTLVQTVRRMRLLPIEQSPAGQSQVKQSHAPEAEKSADTEQVKFLFEPSEVEIINGLLPKYVENRIYLAILESQVSEEAARMVAMENATQNVKEMLEQLTLQYNKARQASITNELLDIVGGAAAITSS</sequence>
<dbReference type="PROSITE" id="PS00153">
    <property type="entry name" value="ATPASE_GAMMA"/>
    <property type="match status" value="1"/>
</dbReference>
<evidence type="ECO:0000256" key="5">
    <source>
        <dbReference type="ARBA" id="ARBA00022781"/>
    </source>
</evidence>
<keyword evidence="8 10" id="KW-0139">CF(1)</keyword>
<comment type="function">
    <text evidence="1 10">Produces ATP from ADP in the presence of a proton gradient across the membrane. The gamma chain is believed to be important in regulating ATPase activity and the flow of protons through the CF(0) complex.</text>
</comment>
<dbReference type="GO" id="GO:0042777">
    <property type="term" value="P:proton motive force-driven plasma membrane ATP synthesis"/>
    <property type="evidence" value="ECO:0007669"/>
    <property type="project" value="UniProtKB-UniRule"/>
</dbReference>
<dbReference type="AlphaFoldDB" id="A0A0F3GNF9"/>
<evidence type="ECO:0000313" key="12">
    <source>
        <dbReference type="EMBL" id="KJU83509.1"/>
    </source>
</evidence>
<dbReference type="PANTHER" id="PTHR11693:SF22">
    <property type="entry name" value="ATP SYNTHASE SUBUNIT GAMMA, MITOCHONDRIAL"/>
    <property type="match status" value="1"/>
</dbReference>
<comment type="subcellular location">
    <subcellularLocation>
        <location evidence="10">Cell membrane</location>
        <topology evidence="10">Peripheral membrane protein</topology>
    </subcellularLocation>
    <subcellularLocation>
        <location evidence="2">Membrane</location>
        <topology evidence="2">Peripheral membrane protein</topology>
    </subcellularLocation>
</comment>
<name>A0A0F3GNF9_9BACT</name>
<dbReference type="GO" id="GO:0046933">
    <property type="term" value="F:proton-transporting ATP synthase activity, rotational mechanism"/>
    <property type="evidence" value="ECO:0007669"/>
    <property type="project" value="UniProtKB-UniRule"/>
</dbReference>
<proteinExistence type="inferred from homology"/>
<dbReference type="PATRIC" id="fig|29290.4.peg.5696"/>
<gene>
    <name evidence="10" type="primary">atpG</name>
    <name evidence="12" type="ORF">MBAV_004300</name>
</gene>
<dbReference type="NCBIfam" id="TIGR01146">
    <property type="entry name" value="ATPsyn_F1gamma"/>
    <property type="match status" value="1"/>
</dbReference>
<dbReference type="EMBL" id="LACI01001859">
    <property type="protein sequence ID" value="KJU83509.1"/>
    <property type="molecule type" value="Genomic_DNA"/>
</dbReference>
<dbReference type="GO" id="GO:0005886">
    <property type="term" value="C:plasma membrane"/>
    <property type="evidence" value="ECO:0007669"/>
    <property type="project" value="UniProtKB-SubCell"/>
</dbReference>
<evidence type="ECO:0000256" key="2">
    <source>
        <dbReference type="ARBA" id="ARBA00004170"/>
    </source>
</evidence>
<dbReference type="PRINTS" id="PR00126">
    <property type="entry name" value="ATPASEGAMMA"/>
</dbReference>
<dbReference type="InterPro" id="IPR035968">
    <property type="entry name" value="ATP_synth_F1_ATPase_gsu"/>
</dbReference>
<evidence type="ECO:0000313" key="13">
    <source>
        <dbReference type="Proteomes" id="UP000033423"/>
    </source>
</evidence>
<dbReference type="InterPro" id="IPR023632">
    <property type="entry name" value="ATP_synth_F1_gsu_CS"/>
</dbReference>
<evidence type="ECO:0000256" key="1">
    <source>
        <dbReference type="ARBA" id="ARBA00003456"/>
    </source>
</evidence>
<keyword evidence="7 10" id="KW-0472">Membrane</keyword>
<evidence type="ECO:0000256" key="7">
    <source>
        <dbReference type="ARBA" id="ARBA00023136"/>
    </source>
</evidence>
<keyword evidence="11" id="KW-0175">Coiled coil</keyword>
<keyword evidence="9 10" id="KW-0066">ATP synthesis</keyword>
<dbReference type="Gene3D" id="1.10.287.80">
    <property type="entry name" value="ATP synthase, gamma subunit, helix hairpin domain"/>
    <property type="match status" value="1"/>
</dbReference>
<evidence type="ECO:0000256" key="8">
    <source>
        <dbReference type="ARBA" id="ARBA00023196"/>
    </source>
</evidence>
<dbReference type="PANTHER" id="PTHR11693">
    <property type="entry name" value="ATP SYNTHASE GAMMA CHAIN"/>
    <property type="match status" value="1"/>
</dbReference>
<feature type="coiled-coil region" evidence="11">
    <location>
        <begin position="251"/>
        <end position="292"/>
    </location>
</feature>
<evidence type="ECO:0000256" key="6">
    <source>
        <dbReference type="ARBA" id="ARBA00023065"/>
    </source>
</evidence>
<keyword evidence="10" id="KW-1003">Cell membrane</keyword>
<dbReference type="GO" id="GO:0005524">
    <property type="term" value="F:ATP binding"/>
    <property type="evidence" value="ECO:0007669"/>
    <property type="project" value="UniProtKB-UniRule"/>
</dbReference>
<organism evidence="12 13">
    <name type="scientific">Candidatus Magnetobacterium bavaricum</name>
    <dbReference type="NCBI Taxonomy" id="29290"/>
    <lineage>
        <taxon>Bacteria</taxon>
        <taxon>Pseudomonadati</taxon>
        <taxon>Nitrospirota</taxon>
        <taxon>Thermodesulfovibrionia</taxon>
        <taxon>Thermodesulfovibrionales</taxon>
        <taxon>Candidatus Magnetobacteriaceae</taxon>
        <taxon>Candidatus Magnetobacterium</taxon>
    </lineage>
</organism>
<evidence type="ECO:0000256" key="9">
    <source>
        <dbReference type="ARBA" id="ARBA00023310"/>
    </source>
</evidence>
<evidence type="ECO:0000256" key="11">
    <source>
        <dbReference type="SAM" id="Coils"/>
    </source>
</evidence>
<dbReference type="SUPFAM" id="SSF52943">
    <property type="entry name" value="ATP synthase (F1-ATPase), gamma subunit"/>
    <property type="match status" value="1"/>
</dbReference>
<dbReference type="Proteomes" id="UP000033423">
    <property type="component" value="Unassembled WGS sequence"/>
</dbReference>
<dbReference type="HAMAP" id="MF_00815">
    <property type="entry name" value="ATP_synth_gamma_bact"/>
    <property type="match status" value="1"/>
</dbReference>
<evidence type="ECO:0000256" key="10">
    <source>
        <dbReference type="HAMAP-Rule" id="MF_00815"/>
    </source>
</evidence>
<comment type="subunit">
    <text evidence="10">F-type ATPases have 2 components, CF(1) - the catalytic core - and CF(0) - the membrane proton channel. CF(1) has five subunits: alpha(3), beta(3), gamma(1), delta(1), epsilon(1). CF(0) has three main subunits: a, b and c.</text>
</comment>
<dbReference type="CDD" id="cd12151">
    <property type="entry name" value="F1-ATPase_gamma"/>
    <property type="match status" value="1"/>
</dbReference>
<keyword evidence="6 10" id="KW-0406">Ion transport</keyword>
<keyword evidence="5 10" id="KW-0375">Hydrogen ion transport</keyword>
<evidence type="ECO:0000256" key="3">
    <source>
        <dbReference type="ARBA" id="ARBA00007681"/>
    </source>
</evidence>
<comment type="caution">
    <text evidence="12">The sequence shown here is derived from an EMBL/GenBank/DDBJ whole genome shotgun (WGS) entry which is preliminary data.</text>
</comment>
<dbReference type="GO" id="GO:0045259">
    <property type="term" value="C:proton-transporting ATP synthase complex"/>
    <property type="evidence" value="ECO:0007669"/>
    <property type="project" value="UniProtKB-KW"/>
</dbReference>
<evidence type="ECO:0000256" key="4">
    <source>
        <dbReference type="ARBA" id="ARBA00022448"/>
    </source>
</evidence>
<protein>
    <recommendedName>
        <fullName evidence="10">ATP synthase gamma chain</fullName>
    </recommendedName>
    <alternativeName>
        <fullName evidence="10">ATP synthase F1 sector gamma subunit</fullName>
    </alternativeName>
    <alternativeName>
        <fullName evidence="10">F-ATPase gamma subunit</fullName>
    </alternativeName>
</protein>
<accession>A0A0F3GNF9</accession>
<keyword evidence="4 10" id="KW-0813">Transport</keyword>
<dbReference type="Pfam" id="PF00231">
    <property type="entry name" value="ATP-synt"/>
    <property type="match status" value="1"/>
</dbReference>